<dbReference type="Proteomes" id="UP001169764">
    <property type="component" value="Unassembled WGS sequence"/>
</dbReference>
<dbReference type="EMBL" id="JAUOTP010000002">
    <property type="protein sequence ID" value="MDO6413569.1"/>
    <property type="molecule type" value="Genomic_DNA"/>
</dbReference>
<evidence type="ECO:0000313" key="1">
    <source>
        <dbReference type="EMBL" id="MDO6413569.1"/>
    </source>
</evidence>
<comment type="caution">
    <text evidence="1">The sequence shown here is derived from an EMBL/GenBank/DDBJ whole genome shotgun (WGS) entry which is preliminary data.</text>
</comment>
<reference evidence="1" key="1">
    <citation type="submission" date="2023-07" db="EMBL/GenBank/DDBJ databases">
        <authorList>
            <person name="Kim M."/>
        </authorList>
    </citation>
    <scope>NUCLEOTIDE SEQUENCE</scope>
    <source>
        <strain evidence="1">BIUV-7</strain>
    </source>
</reference>
<gene>
    <name evidence="1" type="ORF">Q4F19_04160</name>
</gene>
<proteinExistence type="predicted"/>
<accession>A0ABT8Y5G9</accession>
<sequence length="65" mass="7334">MQHDPTMRAAARAVFETVYPSNEWTPVSFEEAERFGTIHYRQALEAAAQVGTNLACDPRRQLALL</sequence>
<organism evidence="1 2">
    <name type="scientific">Sphingomonas natans</name>
    <dbReference type="NCBI Taxonomy" id="3063330"/>
    <lineage>
        <taxon>Bacteria</taxon>
        <taxon>Pseudomonadati</taxon>
        <taxon>Pseudomonadota</taxon>
        <taxon>Alphaproteobacteria</taxon>
        <taxon>Sphingomonadales</taxon>
        <taxon>Sphingomonadaceae</taxon>
        <taxon>Sphingomonas</taxon>
    </lineage>
</organism>
<keyword evidence="2" id="KW-1185">Reference proteome</keyword>
<evidence type="ECO:0000313" key="2">
    <source>
        <dbReference type="Proteomes" id="UP001169764"/>
    </source>
</evidence>
<name>A0ABT8Y5G9_9SPHN</name>
<dbReference type="RefSeq" id="WP_303540132.1">
    <property type="nucleotide sequence ID" value="NZ_JAUOTP010000002.1"/>
</dbReference>
<protein>
    <submittedName>
        <fullName evidence="1">Uncharacterized protein</fullName>
    </submittedName>
</protein>